<gene>
    <name evidence="2" type="ORF">MVEN_02326200</name>
</gene>
<dbReference type="EMBL" id="JACAZI010000028">
    <property type="protein sequence ID" value="KAF7333700.1"/>
    <property type="molecule type" value="Genomic_DNA"/>
</dbReference>
<feature type="compositionally biased region" description="Low complexity" evidence="1">
    <location>
        <begin position="191"/>
        <end position="208"/>
    </location>
</feature>
<accession>A0A8H7CDZ3</accession>
<evidence type="ECO:0000256" key="1">
    <source>
        <dbReference type="SAM" id="MobiDB-lite"/>
    </source>
</evidence>
<feature type="compositionally biased region" description="Low complexity" evidence="1">
    <location>
        <begin position="218"/>
        <end position="240"/>
    </location>
</feature>
<feature type="compositionally biased region" description="Low complexity" evidence="1">
    <location>
        <begin position="36"/>
        <end position="49"/>
    </location>
</feature>
<dbReference type="Proteomes" id="UP000620124">
    <property type="component" value="Unassembled WGS sequence"/>
</dbReference>
<keyword evidence="3" id="KW-1185">Reference proteome</keyword>
<reference evidence="2" key="1">
    <citation type="submission" date="2020-05" db="EMBL/GenBank/DDBJ databases">
        <title>Mycena genomes resolve the evolution of fungal bioluminescence.</title>
        <authorList>
            <person name="Tsai I.J."/>
        </authorList>
    </citation>
    <scope>NUCLEOTIDE SEQUENCE</scope>
    <source>
        <strain evidence="2">CCC161011</strain>
    </source>
</reference>
<evidence type="ECO:0000313" key="2">
    <source>
        <dbReference type="EMBL" id="KAF7333700.1"/>
    </source>
</evidence>
<feature type="region of interest" description="Disordered" evidence="1">
    <location>
        <begin position="1"/>
        <end position="55"/>
    </location>
</feature>
<sequence length="495" mass="51191">MSHPPPSPSKNVPESAGEPLQRSRGGATPAPPGSLTAPAQPATQTAVVPSALQPERITVPTTRRDHLLSPSRSAAVTASSAAARAAQRSGVRSIAWVQLPTPISGSRVSAPSASVSPAGGVPVLSGPSASLPAIATHLSTVAQPPSSILMFSFGTVIHAPHIPSPAAPTFSSSSSTESHGGNVIPPVVAAARSSDAARASSAPTRRGANLQQRPMAPPSSAASTATAPSGASSTMPPATSGAAPPHSTVSHLGSVAPYRPASPLLSATPSTTPIAPSPSTEMDASSSASSLRGGADFSQRRVVSASTPLFPMTPILPRSSSTAPNITAPMGAHFILSHGEDSIHVLLPAYKLGDPAYHPPRMTALGQQTRAFLSAFKDGIPSVKFGVYPFETIPQISCPGVFPIRALLMIAPFHKSTKDRRDLNKRISFIVVGADDFNDQFPPEVCRCVVHVHTDGTPAGPYTSYWLANLQHVSFTAAHKERWERSWPLDKGLMP</sequence>
<organism evidence="2 3">
    <name type="scientific">Mycena venus</name>
    <dbReference type="NCBI Taxonomy" id="2733690"/>
    <lineage>
        <taxon>Eukaryota</taxon>
        <taxon>Fungi</taxon>
        <taxon>Dikarya</taxon>
        <taxon>Basidiomycota</taxon>
        <taxon>Agaricomycotina</taxon>
        <taxon>Agaricomycetes</taxon>
        <taxon>Agaricomycetidae</taxon>
        <taxon>Agaricales</taxon>
        <taxon>Marasmiineae</taxon>
        <taxon>Mycenaceae</taxon>
        <taxon>Mycena</taxon>
    </lineage>
</organism>
<name>A0A8H7CDZ3_9AGAR</name>
<evidence type="ECO:0000313" key="3">
    <source>
        <dbReference type="Proteomes" id="UP000620124"/>
    </source>
</evidence>
<feature type="region of interest" description="Disordered" evidence="1">
    <location>
        <begin position="191"/>
        <end position="298"/>
    </location>
</feature>
<dbReference type="OrthoDB" id="10591654at2759"/>
<proteinExistence type="predicted"/>
<dbReference type="AlphaFoldDB" id="A0A8H7CDZ3"/>
<comment type="caution">
    <text evidence="2">The sequence shown here is derived from an EMBL/GenBank/DDBJ whole genome shotgun (WGS) entry which is preliminary data.</text>
</comment>
<feature type="compositionally biased region" description="Low complexity" evidence="1">
    <location>
        <begin position="266"/>
        <end position="290"/>
    </location>
</feature>
<protein>
    <submittedName>
        <fullName evidence="2">Uncharacterized protein</fullName>
    </submittedName>
</protein>